<name>A0A7G3B5F5_LUTLO</name>
<dbReference type="EMBL" id="GITU01010966">
    <property type="protein sequence ID" value="MBC1179669.1"/>
    <property type="molecule type" value="Transcribed_RNA"/>
</dbReference>
<protein>
    <submittedName>
        <fullName evidence="2">Uncharacterized protein</fullName>
    </submittedName>
</protein>
<proteinExistence type="predicted"/>
<accession>A0A7G3B5F5</accession>
<dbReference type="AlphaFoldDB" id="A0A7G3B5F5"/>
<sequence length="85" mass="9550">MHNTRAKHPIEGNAENNSNPPSPAGNQKRIKNRQKHSPFSTGVTTKKGNKVLQKFKKIGRHSPFCSPQCMKHMFQCFVMSLSMGV</sequence>
<evidence type="ECO:0000313" key="2">
    <source>
        <dbReference type="EMBL" id="MBC1179669.1"/>
    </source>
</evidence>
<feature type="region of interest" description="Disordered" evidence="1">
    <location>
        <begin position="1"/>
        <end position="48"/>
    </location>
</feature>
<evidence type="ECO:0000256" key="1">
    <source>
        <dbReference type="SAM" id="MobiDB-lite"/>
    </source>
</evidence>
<feature type="compositionally biased region" description="Polar residues" evidence="1">
    <location>
        <begin position="37"/>
        <end position="46"/>
    </location>
</feature>
<organism evidence="2">
    <name type="scientific">Lutzomyia longipalpis</name>
    <name type="common">Sand fly</name>
    <dbReference type="NCBI Taxonomy" id="7200"/>
    <lineage>
        <taxon>Eukaryota</taxon>
        <taxon>Metazoa</taxon>
        <taxon>Ecdysozoa</taxon>
        <taxon>Arthropoda</taxon>
        <taxon>Hexapoda</taxon>
        <taxon>Insecta</taxon>
        <taxon>Pterygota</taxon>
        <taxon>Neoptera</taxon>
        <taxon>Endopterygota</taxon>
        <taxon>Diptera</taxon>
        <taxon>Nematocera</taxon>
        <taxon>Psychodoidea</taxon>
        <taxon>Psychodidae</taxon>
        <taxon>Lutzomyia</taxon>
        <taxon>Lutzomyia</taxon>
    </lineage>
</organism>
<reference evidence="2" key="1">
    <citation type="journal article" date="2020" name="BMC">
        <title>Leishmania infection induces a limited differential gene expression in the sand fly midgut.</title>
        <authorList>
            <person name="Coutinho-Abreu I.V."/>
            <person name="Serafim T.D."/>
            <person name="Meneses C."/>
            <person name="Kamhawi S."/>
            <person name="Oliveira F."/>
            <person name="Valenzuela J.G."/>
        </authorList>
    </citation>
    <scope>NUCLEOTIDE SEQUENCE</scope>
    <source>
        <strain evidence="2">Jacobina</strain>
        <tissue evidence="2">Midgut</tissue>
    </source>
</reference>